<keyword evidence="7" id="KW-1185">Reference proteome</keyword>
<dbReference type="Gene3D" id="3.40.50.300">
    <property type="entry name" value="P-loop containing nucleotide triphosphate hydrolases"/>
    <property type="match status" value="2"/>
</dbReference>
<dbReference type="EMBL" id="CAJFCV020000006">
    <property type="protein sequence ID" value="CAG9128936.1"/>
    <property type="molecule type" value="Genomic_DNA"/>
</dbReference>
<evidence type="ECO:0000313" key="4">
    <source>
        <dbReference type="EMBL" id="CAD5233628.1"/>
    </source>
</evidence>
<dbReference type="PANTHER" id="PTHR10887:SF322">
    <property type="entry name" value="HELICASE MOV-10"/>
    <property type="match status" value="1"/>
</dbReference>
<sequence>MDAPFVLPEKYQFLLGAKEINDDLIASNKRLFRHLTRPPTKLRHYVKRNMAALCLNFAHDYIESETPIFLNAVVGQVRQYQVGAKKERSKYDAIILLPADLYSPDFINVAVSDFVRIERDGEVVLSGRVYRVSPSEIRIKGDVNPTNKVPKKNSKVNLYKQLIDFVPKAIVTAMQRIQSGAFNHIVMPEADVGSEESFNSRWRGRLLKFASENTELQMLNLEQQLAVYVICKELHKPWPFILFGPPGTGKTVTIVATIRQLIKSENNRILICTPSNTAADRVAKELMKYLDKDGPGINRSEDEKNEETGLNRWNVLRFVSPSVDFEKRDKSLDPISNVISDGYDVTLDVAEYKVIICTLATSSRLCGDQFTHIFVDEAGQACECEIWIPIGCCATRKTSLILCGDPNQLGPVNMLNLSEIYTGYLESPLKRYLRIPEYKNERMFCIQLTKCFRCHGEIVKIASDLFYDGSLENAGDQEWKNELCNHKYWLNKGFPMLFIDVPNQEHEYDPHSASLANPAEAKVVYRMVRHLLRMKIDPEKIGIVSPYKYHSKIIRERLAEKFGDGLLDKLTVDSVERFQGNEREVIIMTTARTEGKGFLFCNLRLNTAITRAQRLLIVIGSRKVLKKHDEWAELIDFIKDHKGYLSSSPFNRVAIDRNGSNKTPRTHWALMPVIITAESPKREEENETETLALPEKRELKTEVSPKKATIRTRPSTVKRKNTNM</sequence>
<dbReference type="GO" id="GO:0004386">
    <property type="term" value="F:helicase activity"/>
    <property type="evidence" value="ECO:0007669"/>
    <property type="project" value="InterPro"/>
</dbReference>
<evidence type="ECO:0000313" key="7">
    <source>
        <dbReference type="Proteomes" id="UP000659654"/>
    </source>
</evidence>
<evidence type="ECO:0000313" key="6">
    <source>
        <dbReference type="Proteomes" id="UP000095284"/>
    </source>
</evidence>
<dbReference type="EMBL" id="CAJFDI010000006">
    <property type="protein sequence ID" value="CAD5233628.1"/>
    <property type="molecule type" value="Genomic_DNA"/>
</dbReference>
<evidence type="ECO:0000313" key="8">
    <source>
        <dbReference type="WBParaSite" id="BXY_0089200.1"/>
    </source>
</evidence>
<feature type="domain" description="DNA2/NAM7 helicase helicase" evidence="2">
    <location>
        <begin position="219"/>
        <end position="295"/>
    </location>
</feature>
<dbReference type="InterPro" id="IPR041679">
    <property type="entry name" value="DNA2/NAM7-like_C"/>
</dbReference>
<dbReference type="Proteomes" id="UP000582659">
    <property type="component" value="Unassembled WGS sequence"/>
</dbReference>
<dbReference type="AlphaFoldDB" id="A0A1I7RJL0"/>
<dbReference type="OrthoDB" id="5805783at2759"/>
<evidence type="ECO:0000259" key="2">
    <source>
        <dbReference type="Pfam" id="PF13086"/>
    </source>
</evidence>
<dbReference type="SMR" id="A0A1I7RJL0"/>
<evidence type="ECO:0000259" key="3">
    <source>
        <dbReference type="Pfam" id="PF13087"/>
    </source>
</evidence>
<proteinExistence type="predicted"/>
<dbReference type="Pfam" id="PF13086">
    <property type="entry name" value="AAA_11"/>
    <property type="match status" value="2"/>
</dbReference>
<dbReference type="InterPro" id="IPR027417">
    <property type="entry name" value="P-loop_NTPase"/>
</dbReference>
<dbReference type="InterPro" id="IPR047187">
    <property type="entry name" value="SF1_C_Upf1"/>
</dbReference>
<dbReference type="Proteomes" id="UP000095284">
    <property type="component" value="Unplaced"/>
</dbReference>
<dbReference type="PANTHER" id="PTHR10887">
    <property type="entry name" value="DNA2/NAM7 HELICASE FAMILY"/>
    <property type="match status" value="1"/>
</dbReference>
<dbReference type="InterPro" id="IPR045055">
    <property type="entry name" value="DNA2/NAM7-like"/>
</dbReference>
<evidence type="ECO:0000313" key="5">
    <source>
        <dbReference type="EMBL" id="CAG9128936.1"/>
    </source>
</evidence>
<feature type="region of interest" description="Disordered" evidence="1">
    <location>
        <begin position="679"/>
        <end position="724"/>
    </location>
</feature>
<feature type="compositionally biased region" description="Basic and acidic residues" evidence="1">
    <location>
        <begin position="694"/>
        <end position="705"/>
    </location>
</feature>
<organism evidence="6 8">
    <name type="scientific">Bursaphelenchus xylophilus</name>
    <name type="common">Pinewood nematode worm</name>
    <name type="synonym">Aphelenchoides xylophilus</name>
    <dbReference type="NCBI Taxonomy" id="6326"/>
    <lineage>
        <taxon>Eukaryota</taxon>
        <taxon>Metazoa</taxon>
        <taxon>Ecdysozoa</taxon>
        <taxon>Nematoda</taxon>
        <taxon>Chromadorea</taxon>
        <taxon>Rhabditida</taxon>
        <taxon>Tylenchina</taxon>
        <taxon>Tylenchomorpha</taxon>
        <taxon>Aphelenchoidea</taxon>
        <taxon>Aphelenchoididae</taxon>
        <taxon>Bursaphelenchus</taxon>
    </lineage>
</organism>
<dbReference type="CDD" id="cd18808">
    <property type="entry name" value="SF1_C_Upf1"/>
    <property type="match status" value="1"/>
</dbReference>
<dbReference type="WBParaSite" id="BXY_0089200.1">
    <property type="protein sequence ID" value="BXY_0089200.1"/>
    <property type="gene ID" value="BXY_0089200"/>
</dbReference>
<reference evidence="5" key="2">
    <citation type="submission" date="2020-08" db="EMBL/GenBank/DDBJ databases">
        <authorList>
            <person name="Kikuchi T."/>
        </authorList>
    </citation>
    <scope>NUCLEOTIDE SEQUENCE</scope>
    <source>
        <strain evidence="4">Ka4C1</strain>
    </source>
</reference>
<feature type="domain" description="DNA2/NAM7 helicase-like C-terminal" evidence="3">
    <location>
        <begin position="440"/>
        <end position="622"/>
    </location>
</feature>
<protein>
    <submittedName>
        <fullName evidence="4">(pine wood nematode) hypothetical protein</fullName>
    </submittedName>
</protein>
<dbReference type="SUPFAM" id="SSF52540">
    <property type="entry name" value="P-loop containing nucleoside triphosphate hydrolases"/>
    <property type="match status" value="1"/>
</dbReference>
<evidence type="ECO:0000256" key="1">
    <source>
        <dbReference type="SAM" id="MobiDB-lite"/>
    </source>
</evidence>
<dbReference type="GO" id="GO:0005829">
    <property type="term" value="C:cytosol"/>
    <property type="evidence" value="ECO:0007669"/>
    <property type="project" value="TreeGrafter"/>
</dbReference>
<dbReference type="GO" id="GO:0035194">
    <property type="term" value="P:regulatory ncRNA-mediated post-transcriptional gene silencing"/>
    <property type="evidence" value="ECO:0007669"/>
    <property type="project" value="TreeGrafter"/>
</dbReference>
<dbReference type="Pfam" id="PF13087">
    <property type="entry name" value="AAA_12"/>
    <property type="match status" value="1"/>
</dbReference>
<name>A0A1I7RJL0_BURXY</name>
<feature type="domain" description="DNA2/NAM7 helicase helicase" evidence="2">
    <location>
        <begin position="350"/>
        <end position="412"/>
    </location>
</feature>
<dbReference type="InterPro" id="IPR041677">
    <property type="entry name" value="DNA2/NAM7_AAA_11"/>
</dbReference>
<dbReference type="eggNOG" id="KOG1804">
    <property type="taxonomic scope" value="Eukaryota"/>
</dbReference>
<gene>
    <name evidence="4" type="ORF">BXYJ_LOCUS13719</name>
</gene>
<accession>A0A1I7RJL0</accession>
<reference evidence="8" key="1">
    <citation type="submission" date="2016-11" db="UniProtKB">
        <authorList>
            <consortium name="WormBaseParasite"/>
        </authorList>
    </citation>
    <scope>IDENTIFICATION</scope>
</reference>
<dbReference type="GO" id="GO:0043186">
    <property type="term" value="C:P granule"/>
    <property type="evidence" value="ECO:0007669"/>
    <property type="project" value="TreeGrafter"/>
</dbReference>
<dbReference type="Proteomes" id="UP000659654">
    <property type="component" value="Unassembled WGS sequence"/>
</dbReference>